<dbReference type="EMBL" id="NHOQ01000749">
    <property type="protein sequence ID" value="PWA28765.1"/>
    <property type="molecule type" value="Genomic_DNA"/>
</dbReference>
<dbReference type="GO" id="GO:0006695">
    <property type="term" value="P:cholesterol biosynthetic process"/>
    <property type="evidence" value="ECO:0007669"/>
    <property type="project" value="TreeGrafter"/>
</dbReference>
<sequence length="558" mass="63613">MSGNINNITVRPHPCFQRSHLPFGRKLPMNFTSYCTSRFLAMSARRDHTPRFIKPARTVHLISPVARRDRIVVSTLRCGRSNPGSNPGHGRIMDATSAKRTPHPFWPRDLVIPSYVANDRSMSEILVFLFSVSGGFLLVTWLITGIAGRLGTWRRLAICWFAVCGFIHGVIEGWFCLYYDILPGDQSFLSQLWKEYSKGDSRYVIADNFTVCMETVTAVLWGPFSFWTVYSFLTTKSYRFVLQLIISLGQIYGAVLYFFTEHRDGYVHSEFGHPVYFWFYFIFMNFLWIVIPLVLIVDAWRQLSAAQSLSDSSKTQKRLHSSRQVRLDFQQFLKCLFGLIQLVQLLARLAQSSPLLNLPPPLSLCDFTHSHLSVGVSSQDSFPGVNTWSSTVAMRGRWRIIGVIGLSFELHFYPTQTAGLDEHVPGSVKYAIVAQRPQQCFGSWIKQRAATPGARASDCWEARYGRRDSIYVIPEKMVTPIANSLSSLTYDSMPILFNVHTHLSFVLLRAVRDFHDLVRWAGVPLGFYFKDTARLTPAHLQPFKPCSHRSGHREISLT</sequence>
<feature type="transmembrane region" description="Helical" evidence="14">
    <location>
        <begin position="156"/>
        <end position="181"/>
    </location>
</feature>
<dbReference type="GO" id="GO:0047750">
    <property type="term" value="F:cholestenol delta-isomerase activity"/>
    <property type="evidence" value="ECO:0007669"/>
    <property type="project" value="InterPro"/>
</dbReference>
<accession>A0A315VZL5</accession>
<evidence type="ECO:0000259" key="15">
    <source>
        <dbReference type="PROSITE" id="PS51751"/>
    </source>
</evidence>
<keyword evidence="11" id="KW-0753">Steroid metabolism</keyword>
<dbReference type="GO" id="GO:0016020">
    <property type="term" value="C:membrane"/>
    <property type="evidence" value="ECO:0007669"/>
    <property type="project" value="UniProtKB-SubCell"/>
</dbReference>
<keyword evidence="3" id="KW-0444">Lipid biosynthesis</keyword>
<evidence type="ECO:0000256" key="11">
    <source>
        <dbReference type="ARBA" id="ARBA00023221"/>
    </source>
</evidence>
<dbReference type="InterPro" id="IPR007905">
    <property type="entry name" value="EBP"/>
</dbReference>
<dbReference type="GO" id="GO:0004769">
    <property type="term" value="F:steroid Delta-isomerase activity"/>
    <property type="evidence" value="ECO:0007669"/>
    <property type="project" value="TreeGrafter"/>
</dbReference>
<dbReference type="STRING" id="33528.ENSGAFP00000011268"/>
<dbReference type="AlphaFoldDB" id="A0A315VZL5"/>
<keyword evidence="8" id="KW-0443">Lipid metabolism</keyword>
<evidence type="ECO:0000256" key="4">
    <source>
        <dbReference type="ARBA" id="ARBA00022692"/>
    </source>
</evidence>
<reference evidence="16 17" key="1">
    <citation type="journal article" date="2018" name="G3 (Bethesda)">
        <title>A High-Quality Reference Genome for the Invasive Mosquitofish Gambusia affinis Using a Chicago Library.</title>
        <authorList>
            <person name="Hoffberg S.L."/>
            <person name="Troendle N.J."/>
            <person name="Glenn T.C."/>
            <person name="Mahmud O."/>
            <person name="Louha S."/>
            <person name="Chalopin D."/>
            <person name="Bennetzen J.L."/>
            <person name="Mauricio R."/>
        </authorList>
    </citation>
    <scope>NUCLEOTIDE SEQUENCE [LARGE SCALE GENOMIC DNA]</scope>
    <source>
        <strain evidence="16">NE01/NJP1002.9</strain>
        <tissue evidence="16">Muscle</tissue>
    </source>
</reference>
<evidence type="ECO:0000256" key="13">
    <source>
        <dbReference type="PROSITE-ProRule" id="PRU01087"/>
    </source>
</evidence>
<dbReference type="Pfam" id="PF05241">
    <property type="entry name" value="EBP"/>
    <property type="match status" value="1"/>
</dbReference>
<dbReference type="GO" id="GO:0000247">
    <property type="term" value="F:C-8 sterol isomerase activity"/>
    <property type="evidence" value="ECO:0007669"/>
    <property type="project" value="TreeGrafter"/>
</dbReference>
<dbReference type="PANTHER" id="PTHR14207">
    <property type="entry name" value="STEROL ISOMERASE"/>
    <property type="match status" value="1"/>
</dbReference>
<organism evidence="16 17">
    <name type="scientific">Gambusia affinis</name>
    <name type="common">Western mosquitofish</name>
    <name type="synonym">Heterandria affinis</name>
    <dbReference type="NCBI Taxonomy" id="33528"/>
    <lineage>
        <taxon>Eukaryota</taxon>
        <taxon>Metazoa</taxon>
        <taxon>Chordata</taxon>
        <taxon>Craniata</taxon>
        <taxon>Vertebrata</taxon>
        <taxon>Euteleostomi</taxon>
        <taxon>Actinopterygii</taxon>
        <taxon>Neopterygii</taxon>
        <taxon>Teleostei</taxon>
        <taxon>Neoteleostei</taxon>
        <taxon>Acanthomorphata</taxon>
        <taxon>Ovalentaria</taxon>
        <taxon>Atherinomorphae</taxon>
        <taxon>Cyprinodontiformes</taxon>
        <taxon>Poeciliidae</taxon>
        <taxon>Poeciliinae</taxon>
        <taxon>Gambusia</taxon>
    </lineage>
</organism>
<feature type="transmembrane region" description="Helical" evidence="14">
    <location>
        <begin position="240"/>
        <end position="259"/>
    </location>
</feature>
<protein>
    <recommendedName>
        <fullName evidence="15">EXPERA domain-containing protein</fullName>
    </recommendedName>
</protein>
<evidence type="ECO:0000256" key="9">
    <source>
        <dbReference type="ARBA" id="ARBA00023136"/>
    </source>
</evidence>
<keyword evidence="12" id="KW-0413">Isomerase</keyword>
<feature type="non-terminal residue" evidence="16">
    <location>
        <position position="558"/>
    </location>
</feature>
<name>A0A315VZL5_GAMAF</name>
<feature type="transmembrane region" description="Helical" evidence="14">
    <location>
        <begin position="125"/>
        <end position="144"/>
    </location>
</feature>
<dbReference type="PROSITE" id="PS51751">
    <property type="entry name" value="EXPERA"/>
    <property type="match status" value="1"/>
</dbReference>
<evidence type="ECO:0000256" key="1">
    <source>
        <dbReference type="ARBA" id="ARBA00004141"/>
    </source>
</evidence>
<evidence type="ECO:0000256" key="7">
    <source>
        <dbReference type="ARBA" id="ARBA00023011"/>
    </source>
</evidence>
<gene>
    <name evidence="16" type="ORF">CCH79_00014842</name>
</gene>
<evidence type="ECO:0000256" key="14">
    <source>
        <dbReference type="SAM" id="Phobius"/>
    </source>
</evidence>
<evidence type="ECO:0000256" key="6">
    <source>
        <dbReference type="ARBA" id="ARBA00022989"/>
    </source>
</evidence>
<keyword evidence="10" id="KW-1207">Sterol metabolism</keyword>
<evidence type="ECO:0000313" key="16">
    <source>
        <dbReference type="EMBL" id="PWA28765.1"/>
    </source>
</evidence>
<dbReference type="Proteomes" id="UP000250572">
    <property type="component" value="Unassembled WGS sequence"/>
</dbReference>
<evidence type="ECO:0000256" key="2">
    <source>
        <dbReference type="ARBA" id="ARBA00008337"/>
    </source>
</evidence>
<comment type="subcellular location">
    <subcellularLocation>
        <location evidence="1">Membrane</location>
        <topology evidence="1">Multi-pass membrane protein</topology>
    </subcellularLocation>
</comment>
<evidence type="ECO:0000256" key="8">
    <source>
        <dbReference type="ARBA" id="ARBA00023098"/>
    </source>
</evidence>
<keyword evidence="5" id="KW-0752">Steroid biosynthesis</keyword>
<evidence type="ECO:0000313" key="17">
    <source>
        <dbReference type="Proteomes" id="UP000250572"/>
    </source>
</evidence>
<dbReference type="InterPro" id="IPR033118">
    <property type="entry name" value="EXPERA"/>
</dbReference>
<keyword evidence="17" id="KW-1185">Reference proteome</keyword>
<evidence type="ECO:0000256" key="12">
    <source>
        <dbReference type="ARBA" id="ARBA00023235"/>
    </source>
</evidence>
<feature type="domain" description="EXPERA" evidence="15">
    <location>
        <begin position="153"/>
        <end position="296"/>
    </location>
</feature>
<keyword evidence="6 13" id="KW-1133">Transmembrane helix</keyword>
<keyword evidence="9 13" id="KW-0472">Membrane</keyword>
<proteinExistence type="inferred from homology"/>
<evidence type="ECO:0000256" key="5">
    <source>
        <dbReference type="ARBA" id="ARBA00022955"/>
    </source>
</evidence>
<keyword evidence="7" id="KW-0756">Sterol biosynthesis</keyword>
<comment type="similarity">
    <text evidence="2">Belongs to the EBP family.</text>
</comment>
<keyword evidence="4 13" id="KW-0812">Transmembrane</keyword>
<evidence type="ECO:0000256" key="10">
    <source>
        <dbReference type="ARBA" id="ARBA00023166"/>
    </source>
</evidence>
<dbReference type="PANTHER" id="PTHR14207:SF0">
    <property type="entry name" value="3-BETA-HYDROXYSTEROID-DELTA(8),DELTA(7)-ISOMERASE"/>
    <property type="match status" value="1"/>
</dbReference>
<dbReference type="GO" id="GO:0005783">
    <property type="term" value="C:endoplasmic reticulum"/>
    <property type="evidence" value="ECO:0007669"/>
    <property type="project" value="TreeGrafter"/>
</dbReference>
<feature type="transmembrane region" description="Helical" evidence="14">
    <location>
        <begin position="279"/>
        <end position="300"/>
    </location>
</feature>
<comment type="caution">
    <text evidence="16">The sequence shown here is derived from an EMBL/GenBank/DDBJ whole genome shotgun (WGS) entry which is preliminary data.</text>
</comment>
<evidence type="ECO:0000256" key="3">
    <source>
        <dbReference type="ARBA" id="ARBA00022516"/>
    </source>
</evidence>